<keyword evidence="3 6" id="KW-0812">Transmembrane</keyword>
<feature type="transmembrane region" description="Helical" evidence="6">
    <location>
        <begin position="273"/>
        <end position="297"/>
    </location>
</feature>
<comment type="subcellular location">
    <subcellularLocation>
        <location evidence="1">Cell membrane</location>
        <topology evidence="1">Multi-pass membrane protein</topology>
    </subcellularLocation>
</comment>
<evidence type="ECO:0008006" key="9">
    <source>
        <dbReference type="Google" id="ProtNLM"/>
    </source>
</evidence>
<feature type="transmembrane region" description="Helical" evidence="6">
    <location>
        <begin position="343"/>
        <end position="366"/>
    </location>
</feature>
<dbReference type="RefSeq" id="WP_269445776.1">
    <property type="nucleotide sequence ID" value="NZ_CP097463.1"/>
</dbReference>
<proteinExistence type="predicted"/>
<feature type="transmembrane region" description="Helical" evidence="6">
    <location>
        <begin position="232"/>
        <end position="253"/>
    </location>
</feature>
<feature type="transmembrane region" description="Helical" evidence="6">
    <location>
        <begin position="202"/>
        <end position="220"/>
    </location>
</feature>
<evidence type="ECO:0000256" key="2">
    <source>
        <dbReference type="ARBA" id="ARBA00022475"/>
    </source>
</evidence>
<feature type="transmembrane region" description="Helical" evidence="6">
    <location>
        <begin position="53"/>
        <end position="77"/>
    </location>
</feature>
<evidence type="ECO:0000313" key="8">
    <source>
        <dbReference type="Proteomes" id="UP001164693"/>
    </source>
</evidence>
<keyword evidence="8" id="KW-1185">Reference proteome</keyword>
<keyword evidence="5 6" id="KW-0472">Membrane</keyword>
<evidence type="ECO:0000256" key="1">
    <source>
        <dbReference type="ARBA" id="ARBA00004651"/>
    </source>
</evidence>
<feature type="transmembrane region" description="Helical" evidence="6">
    <location>
        <begin position="130"/>
        <end position="148"/>
    </location>
</feature>
<feature type="transmembrane region" description="Helical" evidence="6">
    <location>
        <begin position="97"/>
        <end position="118"/>
    </location>
</feature>
<feature type="transmembrane region" description="Helical" evidence="6">
    <location>
        <begin position="407"/>
        <end position="426"/>
    </location>
</feature>
<feature type="transmembrane region" description="Helical" evidence="6">
    <location>
        <begin position="160"/>
        <end position="182"/>
    </location>
</feature>
<dbReference type="EMBL" id="CP097463">
    <property type="protein sequence ID" value="WAX59234.1"/>
    <property type="molecule type" value="Genomic_DNA"/>
</dbReference>
<evidence type="ECO:0000256" key="3">
    <source>
        <dbReference type="ARBA" id="ARBA00022692"/>
    </source>
</evidence>
<feature type="transmembrane region" description="Helical" evidence="6">
    <location>
        <begin position="378"/>
        <end position="401"/>
    </location>
</feature>
<protein>
    <recommendedName>
        <fullName evidence="9">O-antigen/teichoic acid export membrane protein</fullName>
    </recommendedName>
</protein>
<evidence type="ECO:0000256" key="4">
    <source>
        <dbReference type="ARBA" id="ARBA00022989"/>
    </source>
</evidence>
<evidence type="ECO:0000313" key="7">
    <source>
        <dbReference type="EMBL" id="WAX59234.1"/>
    </source>
</evidence>
<gene>
    <name evidence="7" type="ORF">M6B22_10835</name>
</gene>
<feature type="transmembrane region" description="Helical" evidence="6">
    <location>
        <begin position="20"/>
        <end position="41"/>
    </location>
</feature>
<evidence type="ECO:0000256" key="6">
    <source>
        <dbReference type="SAM" id="Phobius"/>
    </source>
</evidence>
<evidence type="ECO:0000256" key="5">
    <source>
        <dbReference type="ARBA" id="ARBA00023136"/>
    </source>
</evidence>
<keyword evidence="4 6" id="KW-1133">Transmembrane helix</keyword>
<reference evidence="7" key="1">
    <citation type="submission" date="2022-05" db="EMBL/GenBank/DDBJ databases">
        <title>Jatrophihabitans sp. SB3-54 whole genome sequence.</title>
        <authorList>
            <person name="Suh M.K."/>
            <person name="Eom M.K."/>
            <person name="Kim J.S."/>
            <person name="Kim H.S."/>
            <person name="Do H.E."/>
            <person name="Shin Y.K."/>
            <person name="Lee J.-S."/>
        </authorList>
    </citation>
    <scope>NUCLEOTIDE SEQUENCE</scope>
    <source>
        <strain evidence="7">SB3-54</strain>
    </source>
</reference>
<keyword evidence="2" id="KW-1003">Cell membrane</keyword>
<name>A0ABY7K7G0_9ACTN</name>
<dbReference type="PANTHER" id="PTHR30250:SF26">
    <property type="entry name" value="PSMA PROTEIN"/>
    <property type="match status" value="1"/>
</dbReference>
<accession>A0ABY7K7G0</accession>
<organism evidence="7 8">
    <name type="scientific">Jatrophihabitans cynanchi</name>
    <dbReference type="NCBI Taxonomy" id="2944128"/>
    <lineage>
        <taxon>Bacteria</taxon>
        <taxon>Bacillati</taxon>
        <taxon>Actinomycetota</taxon>
        <taxon>Actinomycetes</taxon>
        <taxon>Jatrophihabitantales</taxon>
        <taxon>Jatrophihabitantaceae</taxon>
        <taxon>Jatrophihabitans</taxon>
    </lineage>
</organism>
<dbReference type="Proteomes" id="UP001164693">
    <property type="component" value="Chromosome"/>
</dbReference>
<feature type="transmembrane region" description="Helical" evidence="6">
    <location>
        <begin position="309"/>
        <end position="331"/>
    </location>
</feature>
<dbReference type="PANTHER" id="PTHR30250">
    <property type="entry name" value="PST FAMILY PREDICTED COLANIC ACID TRANSPORTER"/>
    <property type="match status" value="1"/>
</dbReference>
<sequence length="454" mass="46067">MSTAAGSGAGGLNAVARSALARLASFLPTAVATLLTSRLIISRFGIDSFDAFILILTLISLVPLNNLGVGAAVTSAYAADGPASERSRRVTLTAARVLTLSTLGTATAALLLSAAGAWPRLLGASSGPNLYCGMAMAIYAVSFLPGLGQSMLLGVHRNHVTVLVQTFFTPTILVGTGAIVLLGVGGDAAMLVPPAALVVNNTVTFVLAARTTGLSWTWLLRSLPLRSREPGASIRAMSGPVLVITLATPIALQSDRIVLSHVASKQAVANYSVLFQIIAPAIALIAASAQPLWPVFAEARAQGRAGPSLTRLTVLFCGAGTLLGAVLAAIANPVAELIGGDAISLGVLLPVSGGLAIVTAAASYPVAMSLMDPDRVRFGAFLTVLALPLNIGLSIWLAGLVGASGPLLATVAVGIGVQAVPGLIYSHTWRAPGRHRPATVPDPQLLASARAVSC</sequence>
<dbReference type="InterPro" id="IPR050833">
    <property type="entry name" value="Poly_Biosynth_Transport"/>
</dbReference>